<evidence type="ECO:0000313" key="2">
    <source>
        <dbReference type="EMBL" id="CBJ30985.1"/>
    </source>
</evidence>
<proteinExistence type="predicted"/>
<evidence type="ECO:0000313" key="3">
    <source>
        <dbReference type="Proteomes" id="UP000002630"/>
    </source>
</evidence>
<feature type="region of interest" description="Disordered" evidence="1">
    <location>
        <begin position="1"/>
        <end position="42"/>
    </location>
</feature>
<evidence type="ECO:0000256" key="1">
    <source>
        <dbReference type="SAM" id="MobiDB-lite"/>
    </source>
</evidence>
<sequence>MLAGASVVHRLFPPDLTLPGAGEADPAEKRNQNGNVGETTQQ</sequence>
<keyword evidence="3" id="KW-1185">Reference proteome</keyword>
<name>D7FS44_ECTSI</name>
<feature type="compositionally biased region" description="Polar residues" evidence="1">
    <location>
        <begin position="32"/>
        <end position="42"/>
    </location>
</feature>
<dbReference type="OrthoDB" id="2019415at2759"/>
<dbReference type="InParanoid" id="D7FS44"/>
<accession>D7FS44</accession>
<protein>
    <submittedName>
        <fullName evidence="2">Uncharacterized protein</fullName>
    </submittedName>
</protein>
<dbReference type="EMBL" id="FN649760">
    <property type="protein sequence ID" value="CBJ30985.1"/>
    <property type="molecule type" value="Genomic_DNA"/>
</dbReference>
<reference evidence="2 3" key="1">
    <citation type="journal article" date="2010" name="Nature">
        <title>The Ectocarpus genome and the independent evolution of multicellularity in brown algae.</title>
        <authorList>
            <person name="Cock J.M."/>
            <person name="Sterck L."/>
            <person name="Rouze P."/>
            <person name="Scornet D."/>
            <person name="Allen A.E."/>
            <person name="Amoutzias G."/>
            <person name="Anthouard V."/>
            <person name="Artiguenave F."/>
            <person name="Aury J.M."/>
            <person name="Badger J.H."/>
            <person name="Beszteri B."/>
            <person name="Billiau K."/>
            <person name="Bonnet E."/>
            <person name="Bothwell J.H."/>
            <person name="Bowler C."/>
            <person name="Boyen C."/>
            <person name="Brownlee C."/>
            <person name="Carrano C.J."/>
            <person name="Charrier B."/>
            <person name="Cho G.Y."/>
            <person name="Coelho S.M."/>
            <person name="Collen J."/>
            <person name="Corre E."/>
            <person name="Da Silva C."/>
            <person name="Delage L."/>
            <person name="Delaroque N."/>
            <person name="Dittami S.M."/>
            <person name="Doulbeau S."/>
            <person name="Elias M."/>
            <person name="Farnham G."/>
            <person name="Gachon C.M."/>
            <person name="Gschloessl B."/>
            <person name="Heesch S."/>
            <person name="Jabbari K."/>
            <person name="Jubin C."/>
            <person name="Kawai H."/>
            <person name="Kimura K."/>
            <person name="Kloareg B."/>
            <person name="Kupper F.C."/>
            <person name="Lang D."/>
            <person name="Le Bail A."/>
            <person name="Leblanc C."/>
            <person name="Lerouge P."/>
            <person name="Lohr M."/>
            <person name="Lopez P.J."/>
            <person name="Martens C."/>
            <person name="Maumus F."/>
            <person name="Michel G."/>
            <person name="Miranda-Saavedra D."/>
            <person name="Morales J."/>
            <person name="Moreau H."/>
            <person name="Motomura T."/>
            <person name="Nagasato C."/>
            <person name="Napoli C.A."/>
            <person name="Nelson D.R."/>
            <person name="Nyvall-Collen P."/>
            <person name="Peters A.F."/>
            <person name="Pommier C."/>
            <person name="Potin P."/>
            <person name="Poulain J."/>
            <person name="Quesneville H."/>
            <person name="Read B."/>
            <person name="Rensing S.A."/>
            <person name="Ritter A."/>
            <person name="Rousvoal S."/>
            <person name="Samanta M."/>
            <person name="Samson G."/>
            <person name="Schroeder D.C."/>
            <person name="Segurens B."/>
            <person name="Strittmatter M."/>
            <person name="Tonon T."/>
            <person name="Tregear J.W."/>
            <person name="Valentin K."/>
            <person name="von Dassow P."/>
            <person name="Yamagishi T."/>
            <person name="Van de Peer Y."/>
            <person name="Wincker P."/>
        </authorList>
    </citation>
    <scope>NUCLEOTIDE SEQUENCE [LARGE SCALE GENOMIC DNA]</scope>
    <source>
        <strain evidence="3">Ec32 / CCAP1310/4</strain>
    </source>
</reference>
<gene>
    <name evidence="2" type="ORF">Esi_0227_0035</name>
</gene>
<dbReference type="AlphaFoldDB" id="D7FS44"/>
<dbReference type="Proteomes" id="UP000002630">
    <property type="component" value="Unassembled WGS sequence"/>
</dbReference>
<organism evidence="2 3">
    <name type="scientific">Ectocarpus siliculosus</name>
    <name type="common">Brown alga</name>
    <name type="synonym">Conferva siliculosa</name>
    <dbReference type="NCBI Taxonomy" id="2880"/>
    <lineage>
        <taxon>Eukaryota</taxon>
        <taxon>Sar</taxon>
        <taxon>Stramenopiles</taxon>
        <taxon>Ochrophyta</taxon>
        <taxon>PX clade</taxon>
        <taxon>Phaeophyceae</taxon>
        <taxon>Ectocarpales</taxon>
        <taxon>Ectocarpaceae</taxon>
        <taxon>Ectocarpus</taxon>
    </lineage>
</organism>